<organism evidence="1 2">
    <name type="scientific">Panagrolaimus sp. PS1159</name>
    <dbReference type="NCBI Taxonomy" id="55785"/>
    <lineage>
        <taxon>Eukaryota</taxon>
        <taxon>Metazoa</taxon>
        <taxon>Ecdysozoa</taxon>
        <taxon>Nematoda</taxon>
        <taxon>Chromadorea</taxon>
        <taxon>Rhabditida</taxon>
        <taxon>Tylenchina</taxon>
        <taxon>Panagrolaimomorpha</taxon>
        <taxon>Panagrolaimoidea</taxon>
        <taxon>Panagrolaimidae</taxon>
        <taxon>Panagrolaimus</taxon>
    </lineage>
</organism>
<accession>A0AC35FA47</accession>
<dbReference type="Proteomes" id="UP000887580">
    <property type="component" value="Unplaced"/>
</dbReference>
<protein>
    <submittedName>
        <fullName evidence="2">Uncharacterized protein</fullName>
    </submittedName>
</protein>
<dbReference type="WBParaSite" id="PS1159_v2.g15410.t1">
    <property type="protein sequence ID" value="PS1159_v2.g15410.t1"/>
    <property type="gene ID" value="PS1159_v2.g15410"/>
</dbReference>
<evidence type="ECO:0000313" key="1">
    <source>
        <dbReference type="Proteomes" id="UP000887580"/>
    </source>
</evidence>
<reference evidence="2" key="1">
    <citation type="submission" date="2022-11" db="UniProtKB">
        <authorList>
            <consortium name="WormBaseParasite"/>
        </authorList>
    </citation>
    <scope>IDENTIFICATION</scope>
</reference>
<evidence type="ECO:0000313" key="2">
    <source>
        <dbReference type="WBParaSite" id="PS1159_v2.g15410.t1"/>
    </source>
</evidence>
<sequence>MSFSCLIKLLKEDIKEVLPYVFPANCGEILRATVCSTSFNYLLIYLKDIVERFDASVIKFAAEADKHIIDPGKLPDQISQYKISEMDYSQADKHIIDPGKLPDQVSQYKISEMDYSRWIKWSEEVHVPSTIDKDAAISDIFITIPNFDRILTFAQRQILTTDQHLLFCGPQISGKTALVHRFIKHINSLSDAFIFYWLKTFNRFNLLKMQKILQKILQKHNQPKTIVLVVDCFAFNEATSGFLELLVNEKQIIVDGVPQNFEHDFRLIIIMNDTEYEKCYEKKIFVDNFISIFVHSPTKDELAFIFENLVSWHFQSQTFSGEYISLVTSLSAVAMKLFTTASIQPKRFLPYIIRLAKGIMFSSPENAPDIDSLLRLFIHEIIRVAVDRNLKKKAKSLFFTKINGAMIDECGTKVETLFPTKKQFIEEDSSDFYLMKKTENVTVGLDFTLEKLMFSELAAQETMEGISYSLVTDKEEFTRNVENLHFEFSKNHEDWQINLAVTDYVAEHCQRIMRVCRQAGEHLALAGRIGSGRYQCLKLSTFGVIGQIQHIFINSDNPNEFEKSWKRVMQECVLLIAKTNQPVNVVFHLDHTVKTIPQQWLGMLKHWLLTPTLDGLITDDNILKHGEQIVDCERTLATVMQSSNIRLPGQRYCQFVSLEALKDIEQLKILLSARVIDFLHAIFLIPPESLPMFEWCSADHFLPLTTEEEKNMGQKILSECIFAKKEHLLETLQNIFETTMELFTDHHPSFDIRLWFQLCQKTTNIYNTRTSATITEIEKNSNETEVDILQLQAKIDAIMDPLTTEEEKNMGQKFLSECIFAKKEHLLETLQNIFETTMELFTDHHPSFDVRLWFQLCQKTTNIYNTKTSAVQEQITMLKDALKTLSTIRQLSAMSGKTSTEELNVDLDDTDLILLMQKRHLNEDTKALDELTNTITEVEKTSNETEVDILQLQAKIDAIMDEPQKAFVVVAEEISEFSNSDFKKLSMTLKPTLAIRYSIEVLRRVIDSTFQSKKSTIETWPHLQENREMRIAKLETESKLAAVICKWVLAAIDVAEANLSVSEEQSSVKKAWEKLHQEREKLILLQKEKDKLEKSVAALKHNVEALEQKITKIKRTINYRQRGSKIVDGLSSLEPRWSQQIQTLNHLMNNLIGNSIYDAAFQTFLLDAPPEIRQRLSRSDVK</sequence>
<name>A0AC35FA47_9BILA</name>
<proteinExistence type="predicted"/>